<organism evidence="1 2">
    <name type="scientific">Terrimonas rubra</name>
    <dbReference type="NCBI Taxonomy" id="1035890"/>
    <lineage>
        <taxon>Bacteria</taxon>
        <taxon>Pseudomonadati</taxon>
        <taxon>Bacteroidota</taxon>
        <taxon>Chitinophagia</taxon>
        <taxon>Chitinophagales</taxon>
        <taxon>Chitinophagaceae</taxon>
        <taxon>Terrimonas</taxon>
    </lineage>
</organism>
<sequence length="153" mass="17694">MKLKQITILKKPVLLVDGLPAGAKFHITEEGILIYEVDGVKEVLQNAPPIREFVEKIGELTEDNVLELVERVDPWAALKWYRDYFHDDNFLNPVYSFLSSLKSEGVLFKNPFGDQEDIVVNAFDFDKFHEDMNQWQAAESNVFSKDTLIFIQK</sequence>
<gene>
    <name evidence="1" type="ORF">ACFS6H_20040</name>
</gene>
<evidence type="ECO:0000313" key="2">
    <source>
        <dbReference type="Proteomes" id="UP001597511"/>
    </source>
</evidence>
<dbReference type="RefSeq" id="WP_386103324.1">
    <property type="nucleotide sequence ID" value="NZ_JBHUOZ010000003.1"/>
</dbReference>
<keyword evidence="2" id="KW-1185">Reference proteome</keyword>
<protein>
    <submittedName>
        <fullName evidence="1">Uncharacterized protein</fullName>
    </submittedName>
</protein>
<accession>A0ABW6ADI7</accession>
<reference evidence="2" key="1">
    <citation type="journal article" date="2019" name="Int. J. Syst. Evol. Microbiol.">
        <title>The Global Catalogue of Microorganisms (GCM) 10K type strain sequencing project: providing services to taxonomists for standard genome sequencing and annotation.</title>
        <authorList>
            <consortium name="The Broad Institute Genomics Platform"/>
            <consortium name="The Broad Institute Genome Sequencing Center for Infectious Disease"/>
            <person name="Wu L."/>
            <person name="Ma J."/>
        </authorList>
    </citation>
    <scope>NUCLEOTIDE SEQUENCE [LARGE SCALE GENOMIC DNA]</scope>
    <source>
        <strain evidence="2">KCTC 23299</strain>
    </source>
</reference>
<dbReference type="Proteomes" id="UP001597511">
    <property type="component" value="Unassembled WGS sequence"/>
</dbReference>
<proteinExistence type="predicted"/>
<dbReference type="EMBL" id="JBHUOZ010000003">
    <property type="protein sequence ID" value="MFD2922022.1"/>
    <property type="molecule type" value="Genomic_DNA"/>
</dbReference>
<evidence type="ECO:0000313" key="1">
    <source>
        <dbReference type="EMBL" id="MFD2922022.1"/>
    </source>
</evidence>
<name>A0ABW6ADI7_9BACT</name>
<comment type="caution">
    <text evidence="1">The sequence shown here is derived from an EMBL/GenBank/DDBJ whole genome shotgun (WGS) entry which is preliminary data.</text>
</comment>